<comment type="caution">
    <text evidence="1">The sequence shown here is derived from an EMBL/GenBank/DDBJ whole genome shotgun (WGS) entry which is preliminary data.</text>
</comment>
<dbReference type="AlphaFoldDB" id="A0AAJ0DP75"/>
<accession>A0AAJ0DP75</accession>
<gene>
    <name evidence="1" type="ORF">LTR09_005344</name>
</gene>
<reference evidence="1" key="1">
    <citation type="submission" date="2023-04" db="EMBL/GenBank/DDBJ databases">
        <title>Black Yeasts Isolated from many extreme environments.</title>
        <authorList>
            <person name="Coleine C."/>
            <person name="Stajich J.E."/>
            <person name="Selbmann L."/>
        </authorList>
    </citation>
    <scope>NUCLEOTIDE SEQUENCE</scope>
    <source>
        <strain evidence="1">CCFEE 5312</strain>
    </source>
</reference>
<dbReference type="EMBL" id="JAWDJX010000015">
    <property type="protein sequence ID" value="KAK3053600.1"/>
    <property type="molecule type" value="Genomic_DNA"/>
</dbReference>
<protein>
    <submittedName>
        <fullName evidence="1">Uncharacterized protein</fullName>
    </submittedName>
</protein>
<keyword evidence="2" id="KW-1185">Reference proteome</keyword>
<organism evidence="1 2">
    <name type="scientific">Extremus antarcticus</name>
    <dbReference type="NCBI Taxonomy" id="702011"/>
    <lineage>
        <taxon>Eukaryota</taxon>
        <taxon>Fungi</taxon>
        <taxon>Dikarya</taxon>
        <taxon>Ascomycota</taxon>
        <taxon>Pezizomycotina</taxon>
        <taxon>Dothideomycetes</taxon>
        <taxon>Dothideomycetidae</taxon>
        <taxon>Mycosphaerellales</taxon>
        <taxon>Extremaceae</taxon>
        <taxon>Extremus</taxon>
    </lineage>
</organism>
<name>A0AAJ0DP75_9PEZI</name>
<evidence type="ECO:0000313" key="1">
    <source>
        <dbReference type="EMBL" id="KAK3053600.1"/>
    </source>
</evidence>
<proteinExistence type="predicted"/>
<sequence>MDNSPLKRLPAELRNEISKLVLDHDGCLQIQHPGYNPLLDKNLFAGEHLPERDDLLQPLKDVVALFEDSGIKHVGALVVVFTMYPRFIAWDKEARAKFLAFAQSAIAMVQSKLNGRVIFSLDMNKLAVNVDEVQREWWDDEEDEPLELPAYLQISLEGPNLLESCCDLVKNLTNGNGSTEVGLAHMKDMLRQWVGLLAEQEAGKEVSVIELH</sequence>
<evidence type="ECO:0000313" key="2">
    <source>
        <dbReference type="Proteomes" id="UP001271007"/>
    </source>
</evidence>
<dbReference type="Proteomes" id="UP001271007">
    <property type="component" value="Unassembled WGS sequence"/>
</dbReference>